<sequence>MWSPQLDRMRVLENEIIQRVLTQARVNISSATEKLPSNPSFTQLQTKIKETQLKNSKSYVLWSFVVLVLVALIFVRNNNHSEDNSLQANPDDDDANAKMNDVVNQFRLARKAKAAAAISEAPAASMRKATKVAPRVEPMLTHTPWFQPAAAAIDLNLPALKDRKAVVVGNGASIRGSRMGSVIDSYKNVIRFNLFKTKGYEIDVGRKTNTWVLSSIKDPNDMDPSEVQGLRQALVNLPDDSKEWKIKDSKRRLDNCKTLPATTKTWAGVFKKETDVLRKDYGLKEKFLSSGVQVAGDNNSRKRGKPAVLSGTHITHTAWRGDLDLAVPSDPPYAQGVWRRLASRQHLRVTAAGAAPRVARREGMRTVRNTMEATDPALIIQVHAMRSLFTPSDYAPVPPPQSAGTHPGELH</sequence>
<evidence type="ECO:0000256" key="2">
    <source>
        <dbReference type="ARBA" id="ARBA00006003"/>
    </source>
</evidence>
<dbReference type="PANTHER" id="PTHR13713">
    <property type="entry name" value="SIALYLTRANSFERASE"/>
    <property type="match status" value="1"/>
</dbReference>
<evidence type="ECO:0000256" key="8">
    <source>
        <dbReference type="ARBA" id="ARBA00023034"/>
    </source>
</evidence>
<dbReference type="InterPro" id="IPR001675">
    <property type="entry name" value="Glyco_trans_29"/>
</dbReference>
<evidence type="ECO:0000256" key="6">
    <source>
        <dbReference type="ARBA" id="ARBA00022968"/>
    </source>
</evidence>
<dbReference type="InterPro" id="IPR051142">
    <property type="entry name" value="Glycosyltransferase_29"/>
</dbReference>
<evidence type="ECO:0000256" key="3">
    <source>
        <dbReference type="ARBA" id="ARBA00022676"/>
    </source>
</evidence>
<evidence type="ECO:0000256" key="9">
    <source>
        <dbReference type="ARBA" id="ARBA00023136"/>
    </source>
</evidence>
<evidence type="ECO:0000256" key="10">
    <source>
        <dbReference type="ARBA" id="ARBA00023180"/>
    </source>
</evidence>
<comment type="subcellular location">
    <subcellularLocation>
        <location evidence="1">Golgi apparatus membrane</location>
        <topology evidence="1">Single-pass type II membrane protein</topology>
    </subcellularLocation>
</comment>
<organism evidence="13 14">
    <name type="scientific">Cymbomonas tetramitiformis</name>
    <dbReference type="NCBI Taxonomy" id="36881"/>
    <lineage>
        <taxon>Eukaryota</taxon>
        <taxon>Viridiplantae</taxon>
        <taxon>Chlorophyta</taxon>
        <taxon>Pyramimonadophyceae</taxon>
        <taxon>Pyramimonadales</taxon>
        <taxon>Pyramimonadaceae</taxon>
        <taxon>Cymbomonas</taxon>
    </lineage>
</organism>
<evidence type="ECO:0000256" key="12">
    <source>
        <dbReference type="SAM" id="Phobius"/>
    </source>
</evidence>
<name>A0AAE0EYJ5_9CHLO</name>
<dbReference type="AlphaFoldDB" id="A0AAE0EYJ5"/>
<dbReference type="Proteomes" id="UP001190700">
    <property type="component" value="Unassembled WGS sequence"/>
</dbReference>
<keyword evidence="3" id="KW-0328">Glycosyltransferase</keyword>
<reference evidence="13 14" key="1">
    <citation type="journal article" date="2015" name="Genome Biol. Evol.">
        <title>Comparative Genomics of a Bacterivorous Green Alga Reveals Evolutionary Causalities and Consequences of Phago-Mixotrophic Mode of Nutrition.</title>
        <authorList>
            <person name="Burns J.A."/>
            <person name="Paasch A."/>
            <person name="Narechania A."/>
            <person name="Kim E."/>
        </authorList>
    </citation>
    <scope>NUCLEOTIDE SEQUENCE [LARGE SCALE GENOMIC DNA]</scope>
    <source>
        <strain evidence="13 14">PLY_AMNH</strain>
    </source>
</reference>
<evidence type="ECO:0000256" key="1">
    <source>
        <dbReference type="ARBA" id="ARBA00004323"/>
    </source>
</evidence>
<keyword evidence="10" id="KW-0325">Glycoprotein</keyword>
<keyword evidence="5 12" id="KW-0812">Transmembrane</keyword>
<evidence type="ECO:0000256" key="4">
    <source>
        <dbReference type="ARBA" id="ARBA00022679"/>
    </source>
</evidence>
<feature type="transmembrane region" description="Helical" evidence="12">
    <location>
        <begin position="59"/>
        <end position="75"/>
    </location>
</feature>
<dbReference type="EMBL" id="LGRX02030871">
    <property type="protein sequence ID" value="KAK3245228.1"/>
    <property type="molecule type" value="Genomic_DNA"/>
</dbReference>
<evidence type="ECO:0000256" key="11">
    <source>
        <dbReference type="SAM" id="MobiDB-lite"/>
    </source>
</evidence>
<dbReference type="PANTHER" id="PTHR13713:SF92">
    <property type="entry name" value="CMP-N-ACETYLNEURAMINATE-BETA-1,4-GALACTOSIDE ALPHA-2,3-SIALYLTRANSFERASE-LIKE ISOFORM X1"/>
    <property type="match status" value="1"/>
</dbReference>
<comment type="caution">
    <text evidence="13">The sequence shown here is derived from an EMBL/GenBank/DDBJ whole genome shotgun (WGS) entry which is preliminary data.</text>
</comment>
<gene>
    <name evidence="13" type="ORF">CYMTET_45193</name>
</gene>
<keyword evidence="6" id="KW-0735">Signal-anchor</keyword>
<evidence type="ECO:0000256" key="7">
    <source>
        <dbReference type="ARBA" id="ARBA00022989"/>
    </source>
</evidence>
<keyword evidence="9 12" id="KW-0472">Membrane</keyword>
<dbReference type="InterPro" id="IPR038578">
    <property type="entry name" value="GT29-like_sf"/>
</dbReference>
<evidence type="ECO:0000313" key="14">
    <source>
        <dbReference type="Proteomes" id="UP001190700"/>
    </source>
</evidence>
<dbReference type="Gene3D" id="3.90.1480.20">
    <property type="entry name" value="Glycosyl transferase family 29"/>
    <property type="match status" value="1"/>
</dbReference>
<dbReference type="GO" id="GO:0008373">
    <property type="term" value="F:sialyltransferase activity"/>
    <property type="evidence" value="ECO:0007669"/>
    <property type="project" value="InterPro"/>
</dbReference>
<keyword evidence="4" id="KW-0808">Transferase</keyword>
<dbReference type="Pfam" id="PF00777">
    <property type="entry name" value="Glyco_transf_29"/>
    <property type="match status" value="1"/>
</dbReference>
<protein>
    <submittedName>
        <fullName evidence="13">Uncharacterized protein</fullName>
    </submittedName>
</protein>
<dbReference type="GO" id="GO:0000139">
    <property type="term" value="C:Golgi membrane"/>
    <property type="evidence" value="ECO:0007669"/>
    <property type="project" value="UniProtKB-SubCell"/>
</dbReference>
<evidence type="ECO:0000313" key="13">
    <source>
        <dbReference type="EMBL" id="KAK3245228.1"/>
    </source>
</evidence>
<keyword evidence="8" id="KW-0333">Golgi apparatus</keyword>
<feature type="region of interest" description="Disordered" evidence="11">
    <location>
        <begin position="391"/>
        <end position="411"/>
    </location>
</feature>
<evidence type="ECO:0000256" key="5">
    <source>
        <dbReference type="ARBA" id="ARBA00022692"/>
    </source>
</evidence>
<keyword evidence="7 12" id="KW-1133">Transmembrane helix</keyword>
<accession>A0AAE0EYJ5</accession>
<comment type="similarity">
    <text evidence="2">Belongs to the glycosyltransferase 29 family.</text>
</comment>
<proteinExistence type="inferred from homology"/>
<keyword evidence="14" id="KW-1185">Reference proteome</keyword>